<organism evidence="3 4">
    <name type="scientific">Antrihabitans stalagmiti</name>
    <dbReference type="NCBI Taxonomy" id="2799499"/>
    <lineage>
        <taxon>Bacteria</taxon>
        <taxon>Bacillati</taxon>
        <taxon>Actinomycetota</taxon>
        <taxon>Actinomycetes</taxon>
        <taxon>Mycobacteriales</taxon>
        <taxon>Nocardiaceae</taxon>
        <taxon>Antrihabitans</taxon>
    </lineage>
</organism>
<dbReference type="EMBL" id="JAEMNV010000001">
    <property type="protein sequence ID" value="MBJ8337450.1"/>
    <property type="molecule type" value="Genomic_DNA"/>
</dbReference>
<keyword evidence="1" id="KW-1133">Transmembrane helix</keyword>
<keyword evidence="1" id="KW-0472">Membrane</keyword>
<evidence type="ECO:0000313" key="4">
    <source>
        <dbReference type="Proteomes" id="UP000655868"/>
    </source>
</evidence>
<proteinExistence type="predicted"/>
<keyword evidence="1" id="KW-0812">Transmembrane</keyword>
<feature type="transmembrane region" description="Helical" evidence="1">
    <location>
        <begin position="46"/>
        <end position="65"/>
    </location>
</feature>
<accession>A0A934NLL9</accession>
<dbReference type="RefSeq" id="WP_199702725.1">
    <property type="nucleotide sequence ID" value="NZ_JAEMNV010000001.1"/>
</dbReference>
<dbReference type="Pfam" id="PF10756">
    <property type="entry name" value="bPH_6"/>
    <property type="match status" value="1"/>
</dbReference>
<comment type="caution">
    <text evidence="3">The sequence shown here is derived from an EMBL/GenBank/DDBJ whole genome shotgun (WGS) entry which is preliminary data.</text>
</comment>
<evidence type="ECO:0000256" key="1">
    <source>
        <dbReference type="SAM" id="Phobius"/>
    </source>
</evidence>
<name>A0A934NLL9_9NOCA</name>
<feature type="domain" description="Low molecular weight protein antigen 6 PH" evidence="2">
    <location>
        <begin position="67"/>
        <end position="136"/>
    </location>
</feature>
<sequence length="146" mass="16383">MAWDLEVRPHRTTRLAIAFAVALVLFFILVGVLLRRSDTGVFFQPADQAAMVVLGFILAGAVLLFTRPRLRADASGVRVRTLFTEKAVDWDLVQDLTFPDGAAWARIELPDDEYLPVLAIQANDRERAVEAVRRFRALGDKYAGQR</sequence>
<dbReference type="AlphaFoldDB" id="A0A934NLL9"/>
<reference evidence="3" key="1">
    <citation type="submission" date="2020-12" db="EMBL/GenBank/DDBJ databases">
        <title>Antrihabitans popcorni sp. nov. and Antrihabitans auranticaus sp. nov., isolated from a larva cave.</title>
        <authorList>
            <person name="Lee S.D."/>
            <person name="Kim I.S."/>
        </authorList>
    </citation>
    <scope>NUCLEOTIDE SEQUENCE</scope>
    <source>
        <strain evidence="3">YC3-6</strain>
    </source>
</reference>
<protein>
    <submittedName>
        <fullName evidence="3">PH domain-containing protein</fullName>
    </submittedName>
</protein>
<dbReference type="Proteomes" id="UP000655868">
    <property type="component" value="Unassembled WGS sequence"/>
</dbReference>
<evidence type="ECO:0000313" key="3">
    <source>
        <dbReference type="EMBL" id="MBJ8337450.1"/>
    </source>
</evidence>
<dbReference type="InterPro" id="IPR019692">
    <property type="entry name" value="CFP-6_PH"/>
</dbReference>
<gene>
    <name evidence="3" type="ORF">JGU71_00995</name>
</gene>
<feature type="transmembrane region" description="Helical" evidence="1">
    <location>
        <begin position="12"/>
        <end position="34"/>
    </location>
</feature>
<evidence type="ECO:0000259" key="2">
    <source>
        <dbReference type="Pfam" id="PF10756"/>
    </source>
</evidence>
<keyword evidence="4" id="KW-1185">Reference proteome</keyword>